<evidence type="ECO:0000313" key="1">
    <source>
        <dbReference type="EMBL" id="VDK55130.1"/>
    </source>
</evidence>
<dbReference type="GO" id="GO:0016020">
    <property type="term" value="C:membrane"/>
    <property type="evidence" value="ECO:0007669"/>
    <property type="project" value="InterPro"/>
</dbReference>
<protein>
    <recommendedName>
        <fullName evidence="3">Neurotransmitter-gated ion-channel transmembrane domain-containing protein</fullName>
    </recommendedName>
</protein>
<reference evidence="1 2" key="1">
    <citation type="submission" date="2018-11" db="EMBL/GenBank/DDBJ databases">
        <authorList>
            <consortium name="Pathogen Informatics"/>
        </authorList>
    </citation>
    <scope>NUCLEOTIDE SEQUENCE [LARGE SCALE GENOMIC DNA]</scope>
</reference>
<organism evidence="1 2">
    <name type="scientific">Cylicostephanus goldi</name>
    <name type="common">Nematode worm</name>
    <dbReference type="NCBI Taxonomy" id="71465"/>
    <lineage>
        <taxon>Eukaryota</taxon>
        <taxon>Metazoa</taxon>
        <taxon>Ecdysozoa</taxon>
        <taxon>Nematoda</taxon>
        <taxon>Chromadorea</taxon>
        <taxon>Rhabditida</taxon>
        <taxon>Rhabditina</taxon>
        <taxon>Rhabditomorpha</taxon>
        <taxon>Strongyloidea</taxon>
        <taxon>Strongylidae</taxon>
        <taxon>Cylicostephanus</taxon>
    </lineage>
</organism>
<dbReference type="InterPro" id="IPR036719">
    <property type="entry name" value="Neuro-gated_channel_TM_sf"/>
</dbReference>
<evidence type="ECO:0008006" key="3">
    <source>
        <dbReference type="Google" id="ProtNLM"/>
    </source>
</evidence>
<dbReference type="InterPro" id="IPR038050">
    <property type="entry name" value="Neuro_actylchol_rec"/>
</dbReference>
<dbReference type="SUPFAM" id="SSF90112">
    <property type="entry name" value="Neurotransmitter-gated ion-channel transmembrane pore"/>
    <property type="match status" value="1"/>
</dbReference>
<sequence length="66" mass="7443">MGACMTFVFSAMIEFTVVNYCTRRKPRKRPKPTTGLSEQVHNLIAQYKEKKAGTNTSVYELVGKSV</sequence>
<accession>A0A3P6RKC6</accession>
<dbReference type="GO" id="GO:0006811">
    <property type="term" value="P:monoatomic ion transport"/>
    <property type="evidence" value="ECO:0007669"/>
    <property type="project" value="InterPro"/>
</dbReference>
<dbReference type="EMBL" id="UYRV01007997">
    <property type="protein sequence ID" value="VDK55130.1"/>
    <property type="molecule type" value="Genomic_DNA"/>
</dbReference>
<dbReference type="AlphaFoldDB" id="A0A3P6RKC6"/>
<dbReference type="Proteomes" id="UP000271889">
    <property type="component" value="Unassembled WGS sequence"/>
</dbReference>
<name>A0A3P6RKC6_CYLGO</name>
<gene>
    <name evidence="1" type="ORF">CGOC_LOCUS3215</name>
</gene>
<proteinExistence type="predicted"/>
<dbReference type="OrthoDB" id="442503at2759"/>
<dbReference type="Gene3D" id="1.20.58.390">
    <property type="entry name" value="Neurotransmitter-gated ion-channel transmembrane domain"/>
    <property type="match status" value="1"/>
</dbReference>
<evidence type="ECO:0000313" key="2">
    <source>
        <dbReference type="Proteomes" id="UP000271889"/>
    </source>
</evidence>
<keyword evidence="2" id="KW-1185">Reference proteome</keyword>